<evidence type="ECO:0000259" key="4">
    <source>
        <dbReference type="Pfam" id="PF03328"/>
    </source>
</evidence>
<protein>
    <submittedName>
        <fullName evidence="5">CoA ester lyase</fullName>
    </submittedName>
</protein>
<evidence type="ECO:0000256" key="2">
    <source>
        <dbReference type="ARBA" id="ARBA00022723"/>
    </source>
</evidence>
<dbReference type="PANTHER" id="PTHR32308">
    <property type="entry name" value="LYASE BETA SUBUNIT, PUTATIVE (AFU_ORTHOLOGUE AFUA_4G13030)-RELATED"/>
    <property type="match status" value="1"/>
</dbReference>
<dbReference type="PANTHER" id="PTHR32308:SF10">
    <property type="entry name" value="CITRATE LYASE SUBUNIT BETA"/>
    <property type="match status" value="1"/>
</dbReference>
<name>A0ABY5YGC3_9DEIO</name>
<dbReference type="Proteomes" id="UP001060261">
    <property type="component" value="Chromosome"/>
</dbReference>
<dbReference type="Pfam" id="PF03328">
    <property type="entry name" value="HpcH_HpaI"/>
    <property type="match status" value="1"/>
</dbReference>
<dbReference type="SUPFAM" id="SSF51621">
    <property type="entry name" value="Phosphoenolpyruvate/pyruvate domain"/>
    <property type="match status" value="1"/>
</dbReference>
<accession>A0ABY5YGC3</accession>
<dbReference type="InterPro" id="IPR005000">
    <property type="entry name" value="Aldolase/citrate-lyase_domain"/>
</dbReference>
<dbReference type="InterPro" id="IPR015813">
    <property type="entry name" value="Pyrv/PenolPyrv_kinase-like_dom"/>
</dbReference>
<keyword evidence="5" id="KW-0456">Lyase</keyword>
<keyword evidence="2" id="KW-0479">Metal-binding</keyword>
<comment type="cofactor">
    <cofactor evidence="1">
        <name>Mg(2+)</name>
        <dbReference type="ChEBI" id="CHEBI:18420"/>
    </cofactor>
</comment>
<gene>
    <name evidence="5" type="ORF">N0D28_15525</name>
</gene>
<dbReference type="Gene3D" id="3.20.20.60">
    <property type="entry name" value="Phosphoenolpyruvate-binding domains"/>
    <property type="match status" value="1"/>
</dbReference>
<proteinExistence type="predicted"/>
<dbReference type="PIRSF" id="PIRSF015582">
    <property type="entry name" value="Cit_lyase_B"/>
    <property type="match status" value="1"/>
</dbReference>
<organism evidence="5 6">
    <name type="scientific">Deinococcus rubellus</name>
    <dbReference type="NCBI Taxonomy" id="1889240"/>
    <lineage>
        <taxon>Bacteria</taxon>
        <taxon>Thermotogati</taxon>
        <taxon>Deinococcota</taxon>
        <taxon>Deinococci</taxon>
        <taxon>Deinococcales</taxon>
        <taxon>Deinococcaceae</taxon>
        <taxon>Deinococcus</taxon>
    </lineage>
</organism>
<dbReference type="InterPro" id="IPR040442">
    <property type="entry name" value="Pyrv_kinase-like_dom_sf"/>
</dbReference>
<dbReference type="EMBL" id="CP104213">
    <property type="protein sequence ID" value="UWX64098.1"/>
    <property type="molecule type" value="Genomic_DNA"/>
</dbReference>
<dbReference type="RefSeq" id="WP_260560373.1">
    <property type="nucleotide sequence ID" value="NZ_BAABEC010000020.1"/>
</dbReference>
<evidence type="ECO:0000256" key="3">
    <source>
        <dbReference type="ARBA" id="ARBA00022842"/>
    </source>
</evidence>
<evidence type="ECO:0000313" key="5">
    <source>
        <dbReference type="EMBL" id="UWX64098.1"/>
    </source>
</evidence>
<dbReference type="GO" id="GO:0016829">
    <property type="term" value="F:lyase activity"/>
    <property type="evidence" value="ECO:0007669"/>
    <property type="project" value="UniProtKB-KW"/>
</dbReference>
<evidence type="ECO:0000256" key="1">
    <source>
        <dbReference type="ARBA" id="ARBA00001946"/>
    </source>
</evidence>
<sequence length="269" mass="28822">MKRPRSALYVPGDNLRAISRARTLGADLLILDLEDGVAPEHKAQARENICAALREGFDCPVLVRLNSSGTAWEQADQQAVLCEKPDGLVLPKVEEAGVPRSMTLGLPLWLMIETPRGVLAAPDLAAEQSVAGLIVGTNDLAHALRTRPAPGRMPLLHALSAVVLAARAHGKCVLDAVYNDIHDAEGFERECVQGRDLGFDGKTLIHPSQVAVAQRVYGVSEAEVQAARELLSAWETGRAEGKSLITLRGQMVEAMHVEEARAVLLEAGA</sequence>
<keyword evidence="3" id="KW-0460">Magnesium</keyword>
<keyword evidence="6" id="KW-1185">Reference proteome</keyword>
<evidence type="ECO:0000313" key="6">
    <source>
        <dbReference type="Proteomes" id="UP001060261"/>
    </source>
</evidence>
<dbReference type="InterPro" id="IPR011206">
    <property type="entry name" value="Citrate_lyase_beta/mcl1/mcl2"/>
</dbReference>
<feature type="domain" description="HpcH/HpaI aldolase/citrate lyase" evidence="4">
    <location>
        <begin position="5"/>
        <end position="207"/>
    </location>
</feature>
<reference evidence="5" key="1">
    <citation type="submission" date="2022-09" db="EMBL/GenBank/DDBJ databases">
        <title>genome sequence of Deinococcus rubellus.</title>
        <authorList>
            <person name="Srinivasan S."/>
        </authorList>
    </citation>
    <scope>NUCLEOTIDE SEQUENCE</scope>
    <source>
        <strain evidence="5">Ant6</strain>
    </source>
</reference>